<dbReference type="GO" id="GO:0003700">
    <property type="term" value="F:DNA-binding transcription factor activity"/>
    <property type="evidence" value="ECO:0007669"/>
    <property type="project" value="InterPro"/>
</dbReference>
<dbReference type="EMBL" id="JAUSTO010000006">
    <property type="protein sequence ID" value="MDQ0152459.1"/>
    <property type="molecule type" value="Genomic_DNA"/>
</dbReference>
<dbReference type="SUPFAM" id="SSF46785">
    <property type="entry name" value="Winged helix' DNA-binding domain"/>
    <property type="match status" value="1"/>
</dbReference>
<dbReference type="InterPro" id="IPR000524">
    <property type="entry name" value="Tscrpt_reg_HTH_GntR"/>
</dbReference>
<dbReference type="PANTHER" id="PTHR38445:SF9">
    <property type="entry name" value="HTH-TYPE TRANSCRIPTIONAL REPRESSOR YTRA"/>
    <property type="match status" value="1"/>
</dbReference>
<evidence type="ECO:0000256" key="2">
    <source>
        <dbReference type="ARBA" id="ARBA00023125"/>
    </source>
</evidence>
<evidence type="ECO:0000313" key="5">
    <source>
        <dbReference type="EMBL" id="MDQ0152459.1"/>
    </source>
</evidence>
<dbReference type="Pfam" id="PF00392">
    <property type="entry name" value="GntR"/>
    <property type="match status" value="1"/>
</dbReference>
<organism evidence="5 6">
    <name type="scientific">Moryella indoligenes</name>
    <dbReference type="NCBI Taxonomy" id="371674"/>
    <lineage>
        <taxon>Bacteria</taxon>
        <taxon>Bacillati</taxon>
        <taxon>Bacillota</taxon>
        <taxon>Clostridia</taxon>
        <taxon>Lachnospirales</taxon>
        <taxon>Lachnospiraceae</taxon>
        <taxon>Moryella</taxon>
    </lineage>
</organism>
<dbReference type="RefSeq" id="WP_106612675.1">
    <property type="nucleotide sequence ID" value="NZ_JAUSTO010000006.1"/>
</dbReference>
<dbReference type="GO" id="GO:0003677">
    <property type="term" value="F:DNA binding"/>
    <property type="evidence" value="ECO:0007669"/>
    <property type="project" value="UniProtKB-KW"/>
</dbReference>
<dbReference type="PANTHER" id="PTHR38445">
    <property type="entry name" value="HTH-TYPE TRANSCRIPTIONAL REPRESSOR YTRA"/>
    <property type="match status" value="1"/>
</dbReference>
<evidence type="ECO:0000313" key="6">
    <source>
        <dbReference type="Proteomes" id="UP001241537"/>
    </source>
</evidence>
<protein>
    <submittedName>
        <fullName evidence="5">GntR family transcriptional regulator</fullName>
    </submittedName>
</protein>
<keyword evidence="6" id="KW-1185">Reference proteome</keyword>
<proteinExistence type="predicted"/>
<reference evidence="5" key="1">
    <citation type="submission" date="2023-07" db="EMBL/GenBank/DDBJ databases">
        <title>Genomic Encyclopedia of Type Strains, Phase IV (KMG-IV): sequencing the most valuable type-strain genomes for metagenomic binning, comparative biology and taxonomic classification.</title>
        <authorList>
            <person name="Goeker M."/>
        </authorList>
    </citation>
    <scope>NUCLEOTIDE SEQUENCE</scope>
    <source>
        <strain evidence="5">DSM 19659</strain>
    </source>
</reference>
<keyword evidence="2" id="KW-0238">DNA-binding</keyword>
<comment type="caution">
    <text evidence="5">The sequence shown here is derived from an EMBL/GenBank/DDBJ whole genome shotgun (WGS) entry which is preliminary data.</text>
</comment>
<dbReference type="SMART" id="SM00345">
    <property type="entry name" value="HTH_GNTR"/>
    <property type="match status" value="1"/>
</dbReference>
<accession>A0AAE3V9W1</accession>
<name>A0AAE3V9W1_9FIRM</name>
<gene>
    <name evidence="5" type="ORF">J2S20_001151</name>
</gene>
<sequence>MIFIDQRDRRPIYEQIVDKLSDLMARAILKQDDPLPSVRTLATELSINPNTVQRAYIELERQGYIYSVKGRGSFVSDMQKIQAGKREAIFLELFELVRRAKTAGIRENEFVSYSQKLYEDAAHHGTRTDSAAAADMAGGKQ</sequence>
<keyword evidence="3" id="KW-0804">Transcription</keyword>
<feature type="domain" description="HTH gntR-type" evidence="4">
    <location>
        <begin position="10"/>
        <end position="78"/>
    </location>
</feature>
<dbReference type="InterPro" id="IPR036388">
    <property type="entry name" value="WH-like_DNA-bd_sf"/>
</dbReference>
<dbReference type="AlphaFoldDB" id="A0AAE3V9W1"/>
<evidence type="ECO:0000256" key="1">
    <source>
        <dbReference type="ARBA" id="ARBA00023015"/>
    </source>
</evidence>
<dbReference type="InterPro" id="IPR036390">
    <property type="entry name" value="WH_DNA-bd_sf"/>
</dbReference>
<dbReference type="Gene3D" id="1.10.10.10">
    <property type="entry name" value="Winged helix-like DNA-binding domain superfamily/Winged helix DNA-binding domain"/>
    <property type="match status" value="1"/>
</dbReference>
<dbReference type="CDD" id="cd07377">
    <property type="entry name" value="WHTH_GntR"/>
    <property type="match status" value="1"/>
</dbReference>
<evidence type="ECO:0000256" key="3">
    <source>
        <dbReference type="ARBA" id="ARBA00023163"/>
    </source>
</evidence>
<dbReference type="Proteomes" id="UP001241537">
    <property type="component" value="Unassembled WGS sequence"/>
</dbReference>
<keyword evidence="1" id="KW-0805">Transcription regulation</keyword>
<dbReference type="PROSITE" id="PS50949">
    <property type="entry name" value="HTH_GNTR"/>
    <property type="match status" value="1"/>
</dbReference>
<evidence type="ECO:0000259" key="4">
    <source>
        <dbReference type="PROSITE" id="PS50949"/>
    </source>
</evidence>